<feature type="region of interest" description="Disordered" evidence="1">
    <location>
        <begin position="85"/>
        <end position="117"/>
    </location>
</feature>
<dbReference type="AlphaFoldDB" id="A0A345IGC2"/>
<dbReference type="KEGG" id="dwu:DVJ83_05710"/>
<dbReference type="EMBL" id="CP031158">
    <property type="protein sequence ID" value="AXG98744.1"/>
    <property type="molecule type" value="Genomic_DNA"/>
</dbReference>
<sequence length="117" mass="13331">MSQPPFELGRQIYVVHLTDEQWGVLAPLIPQPVKRTARGRPVRDDPEVLEGILWILCADTQWSELPQGECPSNSTCHEHFQKWNEQNAPPRHSGIELTALNSSDRDRRSVPPDKSLK</sequence>
<evidence type="ECO:0000256" key="1">
    <source>
        <dbReference type="SAM" id="MobiDB-lite"/>
    </source>
</evidence>
<dbReference type="InterPro" id="IPR025161">
    <property type="entry name" value="IS402-like_dom"/>
</dbReference>
<feature type="compositionally biased region" description="Basic and acidic residues" evidence="1">
    <location>
        <begin position="103"/>
        <end position="117"/>
    </location>
</feature>
<evidence type="ECO:0000259" key="2">
    <source>
        <dbReference type="Pfam" id="PF13340"/>
    </source>
</evidence>
<reference evidence="3 4" key="1">
    <citation type="submission" date="2018-07" db="EMBL/GenBank/DDBJ databases">
        <title>Complete Genome and Methylome Analysis of Deinococcus wulumuqiensis NEB 479.</title>
        <authorList>
            <person name="Fomenkov A."/>
            <person name="Luyten Y."/>
            <person name="Vincze T."/>
            <person name="Anton B.P."/>
            <person name="Clark T."/>
            <person name="Roberts R.J."/>
            <person name="Morgan R.D."/>
        </authorList>
    </citation>
    <scope>NUCLEOTIDE SEQUENCE [LARGE SCALE GENOMIC DNA]</scope>
    <source>
        <strain evidence="3 4">NEB 479</strain>
    </source>
</reference>
<dbReference type="InterPro" id="IPR052909">
    <property type="entry name" value="Transposase_6_like"/>
</dbReference>
<evidence type="ECO:0000313" key="4">
    <source>
        <dbReference type="Proteomes" id="UP000253744"/>
    </source>
</evidence>
<protein>
    <submittedName>
        <fullName evidence="3">Transposase</fullName>
    </submittedName>
</protein>
<dbReference type="Proteomes" id="UP000253744">
    <property type="component" value="Chromosome"/>
</dbReference>
<name>A0A345IGC2_9DEIO</name>
<gene>
    <name evidence="3" type="ORF">DVJ83_05710</name>
</gene>
<dbReference type="PANTHER" id="PTHR46637:SF1">
    <property type="entry name" value="BLL5188 PROTEIN"/>
    <property type="match status" value="1"/>
</dbReference>
<dbReference type="Pfam" id="PF13340">
    <property type="entry name" value="DUF4096"/>
    <property type="match status" value="1"/>
</dbReference>
<feature type="domain" description="Insertion element IS402-like" evidence="2">
    <location>
        <begin position="17"/>
        <end position="86"/>
    </location>
</feature>
<evidence type="ECO:0000313" key="3">
    <source>
        <dbReference type="EMBL" id="AXG98744.1"/>
    </source>
</evidence>
<dbReference type="PANTHER" id="PTHR46637">
    <property type="entry name" value="TIS1421-TRANSPOSASE PROTEIN A"/>
    <property type="match status" value="1"/>
</dbReference>
<accession>A0A345IGC2</accession>
<proteinExistence type="predicted"/>
<organism evidence="3 4">
    <name type="scientific">Deinococcus wulumuqiensis</name>
    <dbReference type="NCBI Taxonomy" id="980427"/>
    <lineage>
        <taxon>Bacteria</taxon>
        <taxon>Thermotogati</taxon>
        <taxon>Deinococcota</taxon>
        <taxon>Deinococci</taxon>
        <taxon>Deinococcales</taxon>
        <taxon>Deinococcaceae</taxon>
        <taxon>Deinococcus</taxon>
    </lineage>
</organism>